<keyword evidence="6 10" id="KW-0472">Membrane</keyword>
<dbReference type="FunFam" id="1.10.287.950:FF:000001">
    <property type="entry name" value="Methyl-accepting chemotaxis sensory transducer"/>
    <property type="match status" value="1"/>
</dbReference>
<dbReference type="GO" id="GO:0005886">
    <property type="term" value="C:plasma membrane"/>
    <property type="evidence" value="ECO:0007669"/>
    <property type="project" value="UniProtKB-SubCell"/>
</dbReference>
<dbReference type="Proteomes" id="UP001219537">
    <property type="component" value="Chromosome 1"/>
</dbReference>
<evidence type="ECO:0000256" key="10">
    <source>
        <dbReference type="SAM" id="Phobius"/>
    </source>
</evidence>
<dbReference type="InterPro" id="IPR004089">
    <property type="entry name" value="MCPsignal_dom"/>
</dbReference>
<dbReference type="GO" id="GO:0007165">
    <property type="term" value="P:signal transduction"/>
    <property type="evidence" value="ECO:0007669"/>
    <property type="project" value="UniProtKB-KW"/>
</dbReference>
<accession>A0AAQ2XW12</accession>
<evidence type="ECO:0000256" key="6">
    <source>
        <dbReference type="ARBA" id="ARBA00023136"/>
    </source>
</evidence>
<keyword evidence="2" id="KW-1003">Cell membrane</keyword>
<dbReference type="EMBL" id="CP117988">
    <property type="protein sequence ID" value="WDG07782.1"/>
    <property type="molecule type" value="Genomic_DNA"/>
</dbReference>
<dbReference type="Pfam" id="PF02743">
    <property type="entry name" value="dCache_1"/>
    <property type="match status" value="1"/>
</dbReference>
<evidence type="ECO:0000313" key="12">
    <source>
        <dbReference type="EMBL" id="WDG07782.1"/>
    </source>
</evidence>
<evidence type="ECO:0000259" key="11">
    <source>
        <dbReference type="PROSITE" id="PS50111"/>
    </source>
</evidence>
<dbReference type="Pfam" id="PF00015">
    <property type="entry name" value="MCPsignal"/>
    <property type="match status" value="1"/>
</dbReference>
<evidence type="ECO:0000256" key="7">
    <source>
        <dbReference type="ARBA" id="ARBA00023224"/>
    </source>
</evidence>
<keyword evidence="5 10" id="KW-1133">Transmembrane helix</keyword>
<dbReference type="RefSeq" id="WP_274290536.1">
    <property type="nucleotide sequence ID" value="NZ_CP117988.1"/>
</dbReference>
<name>A0AAQ2XW12_9VIBR</name>
<dbReference type="InterPro" id="IPR004090">
    <property type="entry name" value="Chemotax_Me-accpt_rcpt"/>
</dbReference>
<protein>
    <submittedName>
        <fullName evidence="12">Methyl-accepting chemotaxis protein</fullName>
    </submittedName>
</protein>
<evidence type="ECO:0000313" key="13">
    <source>
        <dbReference type="Proteomes" id="UP001219537"/>
    </source>
</evidence>
<evidence type="ECO:0000256" key="5">
    <source>
        <dbReference type="ARBA" id="ARBA00022989"/>
    </source>
</evidence>
<dbReference type="Gene3D" id="3.30.450.20">
    <property type="entry name" value="PAS domain"/>
    <property type="match status" value="1"/>
</dbReference>
<feature type="transmembrane region" description="Helical" evidence="10">
    <location>
        <begin position="7"/>
        <end position="28"/>
    </location>
</feature>
<evidence type="ECO:0000256" key="2">
    <source>
        <dbReference type="ARBA" id="ARBA00022475"/>
    </source>
</evidence>
<dbReference type="PANTHER" id="PTHR32089:SF70">
    <property type="entry name" value="ENERGY TAXIS MODULATING METHYL ACCEPTING SENSORY TRANSDUCER"/>
    <property type="match status" value="1"/>
</dbReference>
<dbReference type="PANTHER" id="PTHR32089">
    <property type="entry name" value="METHYL-ACCEPTING CHEMOTAXIS PROTEIN MCPB"/>
    <property type="match status" value="1"/>
</dbReference>
<dbReference type="InterPro" id="IPR033479">
    <property type="entry name" value="dCache_1"/>
</dbReference>
<feature type="transmembrane region" description="Helical" evidence="10">
    <location>
        <begin position="301"/>
        <end position="322"/>
    </location>
</feature>
<evidence type="ECO:0000256" key="9">
    <source>
        <dbReference type="PROSITE-ProRule" id="PRU00284"/>
    </source>
</evidence>
<keyword evidence="7 9" id="KW-0807">Transducer</keyword>
<dbReference type="SUPFAM" id="SSF58104">
    <property type="entry name" value="Methyl-accepting chemotaxis protein (MCP) signaling domain"/>
    <property type="match status" value="1"/>
</dbReference>
<dbReference type="Gene3D" id="1.10.287.950">
    <property type="entry name" value="Methyl-accepting chemotaxis protein"/>
    <property type="match status" value="1"/>
</dbReference>
<dbReference type="GO" id="GO:0006935">
    <property type="term" value="P:chemotaxis"/>
    <property type="evidence" value="ECO:0007669"/>
    <property type="project" value="UniProtKB-KW"/>
</dbReference>
<proteinExistence type="inferred from homology"/>
<evidence type="ECO:0000256" key="3">
    <source>
        <dbReference type="ARBA" id="ARBA00022500"/>
    </source>
</evidence>
<dbReference type="PRINTS" id="PR00260">
    <property type="entry name" value="CHEMTRNSDUCR"/>
</dbReference>
<dbReference type="PROSITE" id="PS50111">
    <property type="entry name" value="CHEMOTAXIS_TRANSDUC_2"/>
    <property type="match status" value="1"/>
</dbReference>
<organism evidence="12 13">
    <name type="scientific">Vibrio campbellii</name>
    <dbReference type="NCBI Taxonomy" id="680"/>
    <lineage>
        <taxon>Bacteria</taxon>
        <taxon>Pseudomonadati</taxon>
        <taxon>Pseudomonadota</taxon>
        <taxon>Gammaproteobacteria</taxon>
        <taxon>Vibrionales</taxon>
        <taxon>Vibrionaceae</taxon>
        <taxon>Vibrio</taxon>
    </lineage>
</organism>
<gene>
    <name evidence="12" type="ORF">PUN50_13780</name>
</gene>
<comment type="similarity">
    <text evidence="8">Belongs to the methyl-accepting chemotaxis (MCP) protein family.</text>
</comment>
<dbReference type="GO" id="GO:0004888">
    <property type="term" value="F:transmembrane signaling receptor activity"/>
    <property type="evidence" value="ECO:0007669"/>
    <property type="project" value="InterPro"/>
</dbReference>
<comment type="subcellular location">
    <subcellularLocation>
        <location evidence="1">Cell membrane</location>
        <topology evidence="1">Multi-pass membrane protein</topology>
    </subcellularLocation>
</comment>
<keyword evidence="3" id="KW-0145">Chemotaxis</keyword>
<reference evidence="12" key="1">
    <citation type="submission" date="2023-02" db="EMBL/GenBank/DDBJ databases">
        <title>Isolation, identification, and genome analysis of Vibrio campbellii in the Penaeus vannamei larvae stage.</title>
        <authorList>
            <person name="Huang T."/>
            <person name="Zhang B."/>
        </authorList>
    </citation>
    <scope>NUCLEOTIDE SEQUENCE</scope>
    <source>
        <strain evidence="12">20220413_1</strain>
    </source>
</reference>
<dbReference type="AlphaFoldDB" id="A0AAQ2XW12"/>
<evidence type="ECO:0000256" key="8">
    <source>
        <dbReference type="ARBA" id="ARBA00029447"/>
    </source>
</evidence>
<sequence length="649" mass="70097">MKFSTQVKGWVVFASIVPVIVALLVSVYSSTKSLNTLNEERLVALRDTKQARLNELFERYQNNTSAVAKVVATNIDQLFNGDFHRLLTDLNRELDFYDIFIVDESGDVIYTVAREADYQTNLVSGAYSNSGLGDVYRAIRAGKQFAAVDFAPYAPSNGDPAAFLGVPLKVEGEQWMVATQMSIDGINQLMNLRSGMGESGETYLVGSDYRMRSDSFLDPVGRTIQASFAGTVENNGVDSDAVKRALAGESGVETIIDYNGNPVVSAYSPIDMYGHRWALLSEIDVAEAEQPIKELMTLNGIVLFLAVIGGISVALVVTRAVMKPLGGEPEEMKQLMNQLAHGDLRLNISQADEGSLKQTLNTTASNLTVMIKDISDASSQLAATSEELSVVTEQSEQSLHVQNDELQQAVTAIHQMTSSISEVAGSASSVSVSAAEANQGCQQELQRITKTVHTVSGLVEQVDEGNHNVVQLAEQVREISTLLDVIRGVADQTNLLALNAAIEAARAGESGRGFAVVAEEVRNLAQRTQVSTEQIEEMVHKVNQQAEQTEVIINNCKLVAGETMEQVQETGAMIETVVGTMEQIHRQTSSVSQATEEQAKVSGGIDSSLVTIQDLATQNVSGAHETSASSRELARVAVNLKEIVDDFKV</sequence>
<keyword evidence="4 10" id="KW-0812">Transmembrane</keyword>
<dbReference type="SMART" id="SM00283">
    <property type="entry name" value="MA"/>
    <property type="match status" value="1"/>
</dbReference>
<feature type="domain" description="Methyl-accepting transducer" evidence="11">
    <location>
        <begin position="377"/>
        <end position="613"/>
    </location>
</feature>
<evidence type="ECO:0000256" key="1">
    <source>
        <dbReference type="ARBA" id="ARBA00004651"/>
    </source>
</evidence>
<evidence type="ECO:0000256" key="4">
    <source>
        <dbReference type="ARBA" id="ARBA00022692"/>
    </source>
</evidence>